<sequence>MIHCSYADKHHIITYNSDEFKKFEAGATVKLKQAWDIQKKYAMDKGEPPEGWLFFVIDGNYVFTSIFRPKIPEAYTGGIWVNSETGEVKETDADAYIRYKDAYNGDGHPFYF</sequence>
<protein>
    <submittedName>
        <fullName evidence="1">Uncharacterized protein</fullName>
    </submittedName>
</protein>
<evidence type="ECO:0000313" key="2">
    <source>
        <dbReference type="Proteomes" id="UP000093432"/>
    </source>
</evidence>
<comment type="caution">
    <text evidence="1">The sequence shown here is derived from an EMBL/GenBank/DDBJ whole genome shotgun (WGS) entry which is preliminary data.</text>
</comment>
<dbReference type="STRING" id="651561.BBI00_20775"/>
<dbReference type="AlphaFoldDB" id="A0A1B8ZFG3"/>
<reference evidence="2" key="1">
    <citation type="submission" date="2016-07" db="EMBL/GenBank/DDBJ databases">
        <authorList>
            <person name="Florea S."/>
            <person name="Webb J.S."/>
            <person name="Jaromczyk J."/>
            <person name="Schardl C.L."/>
        </authorList>
    </citation>
    <scope>NUCLEOTIDE SEQUENCE [LARGE SCALE GENOMIC DNA]</scope>
    <source>
        <strain evidence="2">CC-VM-7</strain>
    </source>
</reference>
<dbReference type="Proteomes" id="UP000093432">
    <property type="component" value="Unassembled WGS sequence"/>
</dbReference>
<gene>
    <name evidence="1" type="ORF">BBI00_20775</name>
</gene>
<dbReference type="EMBL" id="MAYG01000023">
    <property type="protein sequence ID" value="OCA70266.1"/>
    <property type="molecule type" value="Genomic_DNA"/>
</dbReference>
<accession>A0A1B8ZFG3</accession>
<organism evidence="1 2">
    <name type="scientific">Chryseobacterium arthrosphaerae</name>
    <dbReference type="NCBI Taxonomy" id="651561"/>
    <lineage>
        <taxon>Bacteria</taxon>
        <taxon>Pseudomonadati</taxon>
        <taxon>Bacteroidota</taxon>
        <taxon>Flavobacteriia</taxon>
        <taxon>Flavobacteriales</taxon>
        <taxon>Weeksellaceae</taxon>
        <taxon>Chryseobacterium group</taxon>
        <taxon>Chryseobacterium</taxon>
    </lineage>
</organism>
<proteinExistence type="predicted"/>
<name>A0A1B8ZFG3_9FLAO</name>
<evidence type="ECO:0000313" key="1">
    <source>
        <dbReference type="EMBL" id="OCA70266.1"/>
    </source>
</evidence>